<keyword evidence="2" id="KW-0812">Transmembrane</keyword>
<keyword evidence="2" id="KW-1133">Transmembrane helix</keyword>
<dbReference type="EMBL" id="CP008954">
    <property type="protein sequence ID" value="AIG81363.1"/>
    <property type="molecule type" value="Genomic_DNA"/>
</dbReference>
<evidence type="ECO:0000313" key="3">
    <source>
        <dbReference type="EMBL" id="AIG81363.1"/>
    </source>
</evidence>
<feature type="transmembrane region" description="Helical" evidence="2">
    <location>
        <begin position="54"/>
        <end position="72"/>
    </location>
</feature>
<dbReference type="Proteomes" id="UP000028492">
    <property type="component" value="Plasmid pAmyja1"/>
</dbReference>
<feature type="region of interest" description="Disordered" evidence="1">
    <location>
        <begin position="262"/>
        <end position="309"/>
    </location>
</feature>
<geneLocation type="plasmid" evidence="3 4">
    <name>pAmyja1</name>
</geneLocation>
<keyword evidence="4" id="KW-1185">Reference proteome</keyword>
<sequence length="417" mass="46059">MAAPAVEYELDGESVDEFDNDSRHYSGMTETSTPTNASDADEVENLGWWKSQRIFFAVAGLTLLAGVVIVVTQLNFYREISGLTFYVGDTKIVIWPLIPIMVEGFTWMFGAFATHAVRARTGGEGKFIRWMWFFATIAATVNVWHNWKTTHDPLTAIVLGGASIAAPFLWHSYVGLTSAIVEHRSVDDVKLAAKRRLRHPIISMRADKIQTLLMCDRTTAWTYALVFTAREIHKQVKADLKPRLAEVAPQVGAALPARVVRASQSAAPKQKAAPAKPQVKAPQQRRPIQPPPAPKPIEASKATDQQPELAAETTQLIDRQDDIGTLAPVFKLGGSTEGDEVQEMTLDEWLANNGTPDKQAEIIRTYHLLHDRTGGNVRSYAQVDREAGTNAYAKTVLPGYFEQRGLPNPFIRSQASG</sequence>
<organism evidence="3 4">
    <name type="scientific">Amycolatopsis japonica</name>
    <dbReference type="NCBI Taxonomy" id="208439"/>
    <lineage>
        <taxon>Bacteria</taxon>
        <taxon>Bacillati</taxon>
        <taxon>Actinomycetota</taxon>
        <taxon>Actinomycetes</taxon>
        <taxon>Pseudonocardiales</taxon>
        <taxon>Pseudonocardiaceae</taxon>
        <taxon>Amycolatopsis</taxon>
        <taxon>Amycolatopsis japonica group</taxon>
    </lineage>
</organism>
<feature type="transmembrane region" description="Helical" evidence="2">
    <location>
        <begin position="153"/>
        <end position="174"/>
    </location>
</feature>
<evidence type="ECO:0000256" key="2">
    <source>
        <dbReference type="SAM" id="Phobius"/>
    </source>
</evidence>
<dbReference type="KEGG" id="aja:AJAP_42995"/>
<keyword evidence="3" id="KW-0614">Plasmid</keyword>
<protein>
    <submittedName>
        <fullName evidence="3">Putative membrane protein</fullName>
    </submittedName>
</protein>
<feature type="compositionally biased region" description="Low complexity" evidence="1">
    <location>
        <begin position="262"/>
        <end position="287"/>
    </location>
</feature>
<dbReference type="HOGENOM" id="CLU_658319_0_0_11"/>
<dbReference type="RefSeq" id="WP_040133731.1">
    <property type="nucleotide sequence ID" value="NZ_CP008954.1"/>
</dbReference>
<gene>
    <name evidence="3" type="ORF">AJAP_42995</name>
</gene>
<evidence type="ECO:0000313" key="4">
    <source>
        <dbReference type="Proteomes" id="UP000028492"/>
    </source>
</evidence>
<dbReference type="AlphaFoldDB" id="A0A075V791"/>
<proteinExistence type="predicted"/>
<accession>A0A075V791</accession>
<evidence type="ECO:0000256" key="1">
    <source>
        <dbReference type="SAM" id="MobiDB-lite"/>
    </source>
</evidence>
<name>A0A075V791_9PSEU</name>
<feature type="transmembrane region" description="Helical" evidence="2">
    <location>
        <begin position="127"/>
        <end position="147"/>
    </location>
</feature>
<feature type="transmembrane region" description="Helical" evidence="2">
    <location>
        <begin position="92"/>
        <end position="115"/>
    </location>
</feature>
<keyword evidence="2" id="KW-0472">Membrane</keyword>
<reference evidence="3 4" key="1">
    <citation type="journal article" date="2014" name="J. Biotechnol.">
        <title>Complete genome sequence of the actinobacterium Amycolatopsis japonica MG417-CF17(T) (=DSM 44213T) producing (S,S)-N,N'-ethylenediaminedisuccinic acid.</title>
        <authorList>
            <person name="Stegmann E."/>
            <person name="Albersmeier A."/>
            <person name="Spohn M."/>
            <person name="Gert H."/>
            <person name="Weber T."/>
            <person name="Wohlleben W."/>
            <person name="Kalinowski J."/>
            <person name="Ruckert C."/>
        </authorList>
    </citation>
    <scope>NUCLEOTIDE SEQUENCE [LARGE SCALE GENOMIC DNA]</scope>
    <source>
        <strain evidence="4">MG417-CF17 (DSM 44213)</strain>
        <plasmid evidence="3">pAmyja1</plasmid>
    </source>
</reference>